<sequence length="29" mass="3274">MMKNGRIDKVFIGVMLIGVVLIMLTVILR</sequence>
<keyword evidence="1" id="KW-1133">Transmembrane helix</keyword>
<dbReference type="Proteomes" id="UP001468095">
    <property type="component" value="Unassembled WGS sequence"/>
</dbReference>
<dbReference type="EMBL" id="JBCGBG010000001">
    <property type="protein sequence ID" value="MEL7694090.1"/>
    <property type="molecule type" value="Genomic_DNA"/>
</dbReference>
<proteinExistence type="predicted"/>
<name>A0ABU9MIR0_9GAMM</name>
<dbReference type="RefSeq" id="WP_252867572.1">
    <property type="nucleotide sequence ID" value="NZ_CAUQFK010000067.1"/>
</dbReference>
<comment type="caution">
    <text evidence="2">The sequence shown here is derived from an EMBL/GenBank/DDBJ whole genome shotgun (WGS) entry which is preliminary data.</text>
</comment>
<accession>A0ABU9MIR0</accession>
<keyword evidence="1" id="KW-0812">Transmembrane</keyword>
<reference evidence="2 3" key="1">
    <citation type="submission" date="2024-04" db="EMBL/GenBank/DDBJ databases">
        <authorList>
            <person name="Suleimanova A.D."/>
            <person name="Pudova D.S."/>
            <person name="Shagimardanova E.I."/>
            <person name="Sharipova M.R."/>
        </authorList>
    </citation>
    <scope>NUCLEOTIDE SEQUENCE [LARGE SCALE GENOMIC DNA]</scope>
    <source>
        <strain evidence="2 3">3.1</strain>
    </source>
</reference>
<feature type="transmembrane region" description="Helical" evidence="1">
    <location>
        <begin position="7"/>
        <end position="28"/>
    </location>
</feature>
<dbReference type="GeneID" id="79396275"/>
<evidence type="ECO:0000313" key="2">
    <source>
        <dbReference type="EMBL" id="MEL7694090.1"/>
    </source>
</evidence>
<gene>
    <name evidence="2" type="primary">mgtU</name>
    <name evidence="2" type="ORF">AABB92_00185</name>
</gene>
<keyword evidence="1" id="KW-0472">Membrane</keyword>
<keyword evidence="3" id="KW-1185">Reference proteome</keyword>
<organism evidence="2 3">
    <name type="scientific">Pantoea brenneri</name>
    <dbReference type="NCBI Taxonomy" id="472694"/>
    <lineage>
        <taxon>Bacteria</taxon>
        <taxon>Pseudomonadati</taxon>
        <taxon>Pseudomonadota</taxon>
        <taxon>Gammaproteobacteria</taxon>
        <taxon>Enterobacterales</taxon>
        <taxon>Erwiniaceae</taxon>
        <taxon>Pantoea</taxon>
    </lineage>
</organism>
<protein>
    <submittedName>
        <fullName evidence="2">Magnesium transporter protection protein MgtU</fullName>
    </submittedName>
</protein>
<evidence type="ECO:0000256" key="1">
    <source>
        <dbReference type="SAM" id="Phobius"/>
    </source>
</evidence>
<dbReference type="NCBIfam" id="NF040924">
    <property type="entry name" value="small_MgtU"/>
    <property type="match status" value="1"/>
</dbReference>
<evidence type="ECO:0000313" key="3">
    <source>
        <dbReference type="Proteomes" id="UP001468095"/>
    </source>
</evidence>